<comment type="subcellular location">
    <subcellularLocation>
        <location evidence="1">Membrane</location>
        <topology evidence="1">Multi-pass membrane protein</topology>
    </subcellularLocation>
</comment>
<gene>
    <name evidence="10" type="ORF">KIK155_LOCUS31819</name>
    <name evidence="11" type="ORF">TOA249_LOCUS12231</name>
</gene>
<keyword evidence="3 8" id="KW-1133">Transmembrane helix</keyword>
<comment type="caution">
    <text evidence="10">The sequence shown here is derived from an EMBL/GenBank/DDBJ whole genome shotgun (WGS) entry which is preliminary data.</text>
</comment>
<keyword evidence="4" id="KW-0297">G-protein coupled receptor</keyword>
<feature type="transmembrane region" description="Helical" evidence="8">
    <location>
        <begin position="232"/>
        <end position="257"/>
    </location>
</feature>
<evidence type="ECO:0000256" key="6">
    <source>
        <dbReference type="ARBA" id="ARBA00023170"/>
    </source>
</evidence>
<dbReference type="InterPro" id="IPR017452">
    <property type="entry name" value="GPCR_Rhodpsn_7TM"/>
</dbReference>
<evidence type="ECO:0000313" key="10">
    <source>
        <dbReference type="EMBL" id="CAF3790026.1"/>
    </source>
</evidence>
<evidence type="ECO:0000256" key="1">
    <source>
        <dbReference type="ARBA" id="ARBA00004141"/>
    </source>
</evidence>
<evidence type="ECO:0000256" key="2">
    <source>
        <dbReference type="ARBA" id="ARBA00022692"/>
    </source>
</evidence>
<evidence type="ECO:0000313" key="11">
    <source>
        <dbReference type="EMBL" id="CAF4625218.1"/>
    </source>
</evidence>
<evidence type="ECO:0000256" key="3">
    <source>
        <dbReference type="ARBA" id="ARBA00022989"/>
    </source>
</evidence>
<dbReference type="Proteomes" id="UP000663865">
    <property type="component" value="Unassembled WGS sequence"/>
</dbReference>
<evidence type="ECO:0000256" key="7">
    <source>
        <dbReference type="ARBA" id="ARBA00023224"/>
    </source>
</evidence>
<dbReference type="Gene3D" id="1.20.1070.10">
    <property type="entry name" value="Rhodopsin 7-helix transmembrane proteins"/>
    <property type="match status" value="1"/>
</dbReference>
<feature type="transmembrane region" description="Helical" evidence="8">
    <location>
        <begin position="165"/>
        <end position="187"/>
    </location>
</feature>
<dbReference type="Proteomes" id="UP000663838">
    <property type="component" value="Unassembled WGS sequence"/>
</dbReference>
<keyword evidence="2 8" id="KW-0812">Transmembrane</keyword>
<evidence type="ECO:0000259" key="9">
    <source>
        <dbReference type="PROSITE" id="PS50262"/>
    </source>
</evidence>
<keyword evidence="6" id="KW-0675">Receptor</keyword>
<name>A0A819ARN6_9BILA</name>
<feature type="transmembrane region" description="Helical" evidence="8">
    <location>
        <begin position="38"/>
        <end position="60"/>
    </location>
</feature>
<dbReference type="EMBL" id="CAJNYV010005899">
    <property type="protein sequence ID" value="CAF3790026.1"/>
    <property type="molecule type" value="Genomic_DNA"/>
</dbReference>
<dbReference type="Pfam" id="PF00001">
    <property type="entry name" value="7tm_1"/>
    <property type="match status" value="1"/>
</dbReference>
<dbReference type="GO" id="GO:0005886">
    <property type="term" value="C:plasma membrane"/>
    <property type="evidence" value="ECO:0007669"/>
    <property type="project" value="TreeGrafter"/>
</dbReference>
<feature type="domain" description="G-protein coupled receptors family 1 profile" evidence="9">
    <location>
        <begin position="18"/>
        <end position="294"/>
    </location>
</feature>
<dbReference type="SUPFAM" id="SSF81321">
    <property type="entry name" value="Family A G protein-coupled receptor-like"/>
    <property type="match status" value="1"/>
</dbReference>
<dbReference type="GO" id="GO:0004930">
    <property type="term" value="F:G protein-coupled receptor activity"/>
    <property type="evidence" value="ECO:0007669"/>
    <property type="project" value="UniProtKB-KW"/>
</dbReference>
<feature type="transmembrane region" description="Helical" evidence="8">
    <location>
        <begin position="119"/>
        <end position="139"/>
    </location>
</feature>
<dbReference type="InterPro" id="IPR000276">
    <property type="entry name" value="GPCR_Rhodpsn"/>
</dbReference>
<dbReference type="EMBL" id="CAJOBS010000686">
    <property type="protein sequence ID" value="CAF4625218.1"/>
    <property type="molecule type" value="Genomic_DNA"/>
</dbReference>
<feature type="transmembrane region" description="Helical" evidence="8">
    <location>
        <begin position="80"/>
        <end position="98"/>
    </location>
</feature>
<dbReference type="PANTHER" id="PTHR24243:SF230">
    <property type="entry name" value="G-PROTEIN COUPLED RECEPTORS FAMILY 1 PROFILE DOMAIN-CONTAINING PROTEIN"/>
    <property type="match status" value="1"/>
</dbReference>
<dbReference type="PROSITE" id="PS50262">
    <property type="entry name" value="G_PROTEIN_RECEP_F1_2"/>
    <property type="match status" value="1"/>
</dbReference>
<evidence type="ECO:0000256" key="8">
    <source>
        <dbReference type="SAM" id="Phobius"/>
    </source>
</evidence>
<dbReference type="PANTHER" id="PTHR24243">
    <property type="entry name" value="G-PROTEIN COUPLED RECEPTOR"/>
    <property type="match status" value="1"/>
</dbReference>
<feature type="transmembrane region" description="Helical" evidence="8">
    <location>
        <begin position="269"/>
        <end position="294"/>
    </location>
</feature>
<protein>
    <recommendedName>
        <fullName evidence="9">G-protein coupled receptors family 1 profile domain-containing protein</fullName>
    </recommendedName>
</protein>
<sequence length="320" mass="36297">MHFNRSLAVLIFIFGVVGNILNILVLSQRAYRSNPCAWLFLVLSIVNLASLISGLITIMIDGWTTNPTDYMGWLCKLRAFLVFSTRTIAMWLMVLATADRWLLSSINAHRRQHSSLKNAQLWTAIIVILSFGLYSQQLYCYEANLMDTPLKCYGKTVACRFLTDLSLALVTVLIPIFLMILFGSLIISNVRQSQRRIHTLQLGSTGVATKRPLGSHGENSVGKFRQKTDRSLLRILFSQVILIGIFTLPLCFAKFYLSFWDDHGSQLVLAANVFVYDLAILIYDISNGITFYVYTLCGGTVFRKALYDFIMSMKLKMRCH</sequence>
<organism evidence="10 12">
    <name type="scientific">Rotaria socialis</name>
    <dbReference type="NCBI Taxonomy" id="392032"/>
    <lineage>
        <taxon>Eukaryota</taxon>
        <taxon>Metazoa</taxon>
        <taxon>Spiralia</taxon>
        <taxon>Gnathifera</taxon>
        <taxon>Rotifera</taxon>
        <taxon>Eurotatoria</taxon>
        <taxon>Bdelloidea</taxon>
        <taxon>Philodinida</taxon>
        <taxon>Philodinidae</taxon>
        <taxon>Rotaria</taxon>
    </lineage>
</organism>
<evidence type="ECO:0000256" key="5">
    <source>
        <dbReference type="ARBA" id="ARBA00023136"/>
    </source>
</evidence>
<accession>A0A819ARN6</accession>
<evidence type="ECO:0000313" key="12">
    <source>
        <dbReference type="Proteomes" id="UP000663865"/>
    </source>
</evidence>
<proteinExistence type="predicted"/>
<keyword evidence="7" id="KW-0807">Transducer</keyword>
<evidence type="ECO:0000256" key="4">
    <source>
        <dbReference type="ARBA" id="ARBA00023040"/>
    </source>
</evidence>
<keyword evidence="5 8" id="KW-0472">Membrane</keyword>
<feature type="transmembrane region" description="Helical" evidence="8">
    <location>
        <begin position="6"/>
        <end position="26"/>
    </location>
</feature>
<dbReference type="AlphaFoldDB" id="A0A819ARN6"/>
<reference evidence="10" key="1">
    <citation type="submission" date="2021-02" db="EMBL/GenBank/DDBJ databases">
        <authorList>
            <person name="Nowell W R."/>
        </authorList>
    </citation>
    <scope>NUCLEOTIDE SEQUENCE</scope>
</reference>